<dbReference type="OrthoDB" id="5386330at2759"/>
<dbReference type="PROSITE" id="PS50048">
    <property type="entry name" value="ZN2_CY6_FUNGAL_2"/>
    <property type="match status" value="1"/>
</dbReference>
<feature type="domain" description="Zn(2)-C6 fungal-type" evidence="4">
    <location>
        <begin position="16"/>
        <end position="46"/>
    </location>
</feature>
<evidence type="ECO:0000259" key="4">
    <source>
        <dbReference type="PROSITE" id="PS50048"/>
    </source>
</evidence>
<evidence type="ECO:0000313" key="5">
    <source>
        <dbReference type="EMBL" id="KAF2119842.1"/>
    </source>
</evidence>
<name>A0A6A5ZJR9_9PLEO</name>
<dbReference type="PROSITE" id="PS00463">
    <property type="entry name" value="ZN2_CY6_FUNGAL_1"/>
    <property type="match status" value="1"/>
</dbReference>
<dbReference type="AlphaFoldDB" id="A0A6A5ZJR9"/>
<keyword evidence="3" id="KW-0812">Transmembrane</keyword>
<evidence type="ECO:0000313" key="6">
    <source>
        <dbReference type="Proteomes" id="UP000799770"/>
    </source>
</evidence>
<keyword evidence="6" id="KW-1185">Reference proteome</keyword>
<feature type="region of interest" description="Disordered" evidence="2">
    <location>
        <begin position="40"/>
        <end position="88"/>
    </location>
</feature>
<dbReference type="InterPro" id="IPR001138">
    <property type="entry name" value="Zn2Cys6_DnaBD"/>
</dbReference>
<accession>A0A6A5ZJR9</accession>
<dbReference type="GO" id="GO:0001228">
    <property type="term" value="F:DNA-binding transcription activator activity, RNA polymerase II-specific"/>
    <property type="evidence" value="ECO:0007669"/>
    <property type="project" value="TreeGrafter"/>
</dbReference>
<proteinExistence type="predicted"/>
<dbReference type="CDD" id="cd00067">
    <property type="entry name" value="GAL4"/>
    <property type="match status" value="1"/>
</dbReference>
<keyword evidence="1" id="KW-0539">Nucleus</keyword>
<keyword evidence="3" id="KW-1133">Transmembrane helix</keyword>
<protein>
    <recommendedName>
        <fullName evidence="4">Zn(2)-C6 fungal-type domain-containing protein</fullName>
    </recommendedName>
</protein>
<dbReference type="Pfam" id="PF00172">
    <property type="entry name" value="Zn_clus"/>
    <property type="match status" value="1"/>
</dbReference>
<dbReference type="PANTHER" id="PTHR47784">
    <property type="entry name" value="STEROL UPTAKE CONTROL PROTEIN 2"/>
    <property type="match status" value="1"/>
</dbReference>
<sequence length="396" mass="44529">MEKTKTRKPHSKSRNGCLPCKARHVKCDETRPECVNCDKYGSKCEYPPTKPRASRSSHVSPYPVVSTPSSTEDMSINQSLPQPGANGTQDPVLHIPQLRLLHQFVSETVKDLGASTDFDEVNSSYMMKLAFDFPFLLHGCLALAALHLSRVEPSLRAEYIQQAESYHNAGLAQFRTEIQDIVDSNFEAVFCFAFLMFPYACAVPILIANSSPEQALDSIMQNFLLTRAVRPMVVQYYTVMQGSGLGRFVPPDVRNIDWNRESTTELVSLRKFADVTSNLYPQDINEAYRSAIRTLDVLFAAVAHSSTPPSPSLLKMWPHEVPPRFLELLSEKQPGALIIFAHYAVLLRKSQKYWFLQGAAEQILDISEKLVPTEWTSWLDWPREQIRAGNTDSGGS</sequence>
<feature type="compositionally biased region" description="Polar residues" evidence="2">
    <location>
        <begin position="71"/>
        <end position="88"/>
    </location>
</feature>
<feature type="transmembrane region" description="Helical" evidence="3">
    <location>
        <begin position="186"/>
        <end position="208"/>
    </location>
</feature>
<dbReference type="GO" id="GO:0008270">
    <property type="term" value="F:zinc ion binding"/>
    <property type="evidence" value="ECO:0007669"/>
    <property type="project" value="InterPro"/>
</dbReference>
<dbReference type="SMART" id="SM00066">
    <property type="entry name" value="GAL4"/>
    <property type="match status" value="1"/>
</dbReference>
<dbReference type="Proteomes" id="UP000799770">
    <property type="component" value="Unassembled WGS sequence"/>
</dbReference>
<dbReference type="Gene3D" id="4.10.240.10">
    <property type="entry name" value="Zn(2)-C6 fungal-type DNA-binding domain"/>
    <property type="match status" value="1"/>
</dbReference>
<dbReference type="SUPFAM" id="SSF57701">
    <property type="entry name" value="Zn2/Cys6 DNA-binding domain"/>
    <property type="match status" value="1"/>
</dbReference>
<dbReference type="InterPro" id="IPR036864">
    <property type="entry name" value="Zn2-C6_fun-type_DNA-bd_sf"/>
</dbReference>
<feature type="compositionally biased region" description="Low complexity" evidence="2">
    <location>
        <begin position="54"/>
        <end position="70"/>
    </location>
</feature>
<reference evidence="5" key="1">
    <citation type="journal article" date="2020" name="Stud. Mycol.">
        <title>101 Dothideomycetes genomes: a test case for predicting lifestyles and emergence of pathogens.</title>
        <authorList>
            <person name="Haridas S."/>
            <person name="Albert R."/>
            <person name="Binder M."/>
            <person name="Bloem J."/>
            <person name="Labutti K."/>
            <person name="Salamov A."/>
            <person name="Andreopoulos B."/>
            <person name="Baker S."/>
            <person name="Barry K."/>
            <person name="Bills G."/>
            <person name="Bluhm B."/>
            <person name="Cannon C."/>
            <person name="Castanera R."/>
            <person name="Culley D."/>
            <person name="Daum C."/>
            <person name="Ezra D."/>
            <person name="Gonzalez J."/>
            <person name="Henrissat B."/>
            <person name="Kuo A."/>
            <person name="Liang C."/>
            <person name="Lipzen A."/>
            <person name="Lutzoni F."/>
            <person name="Magnuson J."/>
            <person name="Mondo S."/>
            <person name="Nolan M."/>
            <person name="Ohm R."/>
            <person name="Pangilinan J."/>
            <person name="Park H.-J."/>
            <person name="Ramirez L."/>
            <person name="Alfaro M."/>
            <person name="Sun H."/>
            <person name="Tritt A."/>
            <person name="Yoshinaga Y."/>
            <person name="Zwiers L.-H."/>
            <person name="Turgeon B."/>
            <person name="Goodwin S."/>
            <person name="Spatafora J."/>
            <person name="Crous P."/>
            <person name="Grigoriev I."/>
        </authorList>
    </citation>
    <scope>NUCLEOTIDE SEQUENCE</scope>
    <source>
        <strain evidence="5">CBS 627.86</strain>
    </source>
</reference>
<evidence type="ECO:0000256" key="3">
    <source>
        <dbReference type="SAM" id="Phobius"/>
    </source>
</evidence>
<evidence type="ECO:0000256" key="1">
    <source>
        <dbReference type="ARBA" id="ARBA00023242"/>
    </source>
</evidence>
<dbReference type="InterPro" id="IPR053157">
    <property type="entry name" value="Sterol_Uptake_Regulator"/>
</dbReference>
<keyword evidence="3" id="KW-0472">Membrane</keyword>
<gene>
    <name evidence="5" type="ORF">BDV96DRAFT_312250</name>
</gene>
<dbReference type="PANTHER" id="PTHR47784:SF4">
    <property type="entry name" value="ZN(II)2CYS6 TRANSCRIPTION FACTOR (EUROFUNG)"/>
    <property type="match status" value="1"/>
</dbReference>
<dbReference type="EMBL" id="ML977314">
    <property type="protein sequence ID" value="KAF2119842.1"/>
    <property type="molecule type" value="Genomic_DNA"/>
</dbReference>
<organism evidence="5 6">
    <name type="scientific">Lophiotrema nucula</name>
    <dbReference type="NCBI Taxonomy" id="690887"/>
    <lineage>
        <taxon>Eukaryota</taxon>
        <taxon>Fungi</taxon>
        <taxon>Dikarya</taxon>
        <taxon>Ascomycota</taxon>
        <taxon>Pezizomycotina</taxon>
        <taxon>Dothideomycetes</taxon>
        <taxon>Pleosporomycetidae</taxon>
        <taxon>Pleosporales</taxon>
        <taxon>Lophiotremataceae</taxon>
        <taxon>Lophiotrema</taxon>
    </lineage>
</organism>
<evidence type="ECO:0000256" key="2">
    <source>
        <dbReference type="SAM" id="MobiDB-lite"/>
    </source>
</evidence>